<comment type="caution">
    <text evidence="1">The sequence shown here is derived from an EMBL/GenBank/DDBJ whole genome shotgun (WGS) entry which is preliminary data.</text>
</comment>
<dbReference type="EMBL" id="VUNA01000019">
    <property type="protein sequence ID" value="MST71302.1"/>
    <property type="molecule type" value="Genomic_DNA"/>
</dbReference>
<protein>
    <submittedName>
        <fullName evidence="1">Uncharacterized protein</fullName>
    </submittedName>
</protein>
<dbReference type="AlphaFoldDB" id="A0A6N7X702"/>
<sequence>MSNEYTTNKVSSDMINMMAKQMGAVHIKSDPAYINIYAFEIAPEFRIKYMLDLRRGKGMYLHRVSPYPIMLGKFYGETDIVDYMKRDLQKFRRAYESDKFSSFLDLTEDLTQFNRQIEQLFLNRNVPEAAFRELAEEMKNVHATIKQMAEECPMLYDTHRNMGELAINSSDLGREEE</sequence>
<reference evidence="1 2" key="1">
    <citation type="submission" date="2019-08" db="EMBL/GenBank/DDBJ databases">
        <title>In-depth cultivation of the pig gut microbiome towards novel bacterial diversity and tailored functional studies.</title>
        <authorList>
            <person name="Wylensek D."/>
            <person name="Hitch T.C.A."/>
            <person name="Clavel T."/>
        </authorList>
    </citation>
    <scope>NUCLEOTIDE SEQUENCE [LARGE SCALE GENOMIC DNA]</scope>
    <source>
        <strain evidence="1 2">WCA-MUC-591-APC-4B</strain>
    </source>
</reference>
<organism evidence="1 2">
    <name type="scientific">Mogibacterium kristiansenii</name>
    <dbReference type="NCBI Taxonomy" id="2606708"/>
    <lineage>
        <taxon>Bacteria</taxon>
        <taxon>Bacillati</taxon>
        <taxon>Bacillota</taxon>
        <taxon>Clostridia</taxon>
        <taxon>Peptostreptococcales</taxon>
        <taxon>Anaerovoracaceae</taxon>
        <taxon>Mogibacterium</taxon>
    </lineage>
</organism>
<proteinExistence type="predicted"/>
<dbReference type="Proteomes" id="UP000469424">
    <property type="component" value="Unassembled WGS sequence"/>
</dbReference>
<accession>A0A6N7X702</accession>
<dbReference type="RefSeq" id="WP_154554867.1">
    <property type="nucleotide sequence ID" value="NZ_VUNA01000019.1"/>
</dbReference>
<evidence type="ECO:0000313" key="1">
    <source>
        <dbReference type="EMBL" id="MST71302.1"/>
    </source>
</evidence>
<evidence type="ECO:0000313" key="2">
    <source>
        <dbReference type="Proteomes" id="UP000469424"/>
    </source>
</evidence>
<name>A0A6N7X702_9FIRM</name>
<keyword evidence="2" id="KW-1185">Reference proteome</keyword>
<gene>
    <name evidence="1" type="ORF">FYJ65_08290</name>
</gene>